<comment type="pathway">
    <text evidence="1">Secondary metabolite biosynthesis.</text>
</comment>
<dbReference type="Proteomes" id="UP000011761">
    <property type="component" value="Unassembled WGS sequence"/>
</dbReference>
<protein>
    <recommendedName>
        <fullName evidence="7">Methyltransferase domain-containing protein</fullName>
    </recommendedName>
</protein>
<accession>M2N2F5</accession>
<dbReference type="GeneID" id="19111687"/>
<dbReference type="InterPro" id="IPR029063">
    <property type="entry name" value="SAM-dependent_MTases_sf"/>
</dbReference>
<dbReference type="SUPFAM" id="SSF53335">
    <property type="entry name" value="S-adenosyl-L-methionine-dependent methyltransferases"/>
    <property type="match status" value="1"/>
</dbReference>
<dbReference type="GO" id="GO:0016740">
    <property type="term" value="F:transferase activity"/>
    <property type="evidence" value="ECO:0007669"/>
    <property type="project" value="UniProtKB-KW"/>
</dbReference>
<evidence type="ECO:0000313" key="6">
    <source>
        <dbReference type="Proteomes" id="UP000011761"/>
    </source>
</evidence>
<evidence type="ECO:0000256" key="3">
    <source>
        <dbReference type="ARBA" id="ARBA00022691"/>
    </source>
</evidence>
<dbReference type="Gene3D" id="3.40.50.150">
    <property type="entry name" value="Vaccinia Virus protein VP39"/>
    <property type="match status" value="1"/>
</dbReference>
<dbReference type="HOGENOM" id="CLU_051542_0_1_1"/>
<dbReference type="AlphaFoldDB" id="M2N2F5"/>
<dbReference type="OrthoDB" id="2094832at2759"/>
<sequence>MTDIPQDAPWYTSDIDSIIQPQSRRMLQEYAGIASDRIVEHIKVHREIAWSISPYPSVGALTWVNPYMLLHEAHKTILRRVKAGGTIVDCGCMISPDLRLLAWEGAPTNRMFAFDIEPTFFDLGFDFYNDRDKWQGHFIDADGTKPIDETPLKDLKHAVDIVWCPKFLHLFDRQGQIDNATRLIEMLKPQPGSIFAGSQNGLPETQDVTYANSRMGTGYRTIWMANAKAVEEMWNEVARKTNTTWDVQARLLDLRTIGMHEDDGSEYKRKTGYNLQWTAVWQ</sequence>
<evidence type="ECO:0000256" key="1">
    <source>
        <dbReference type="ARBA" id="ARBA00005179"/>
    </source>
</evidence>
<dbReference type="KEGG" id="bcom:BAUCODRAFT_32104"/>
<keyword evidence="3" id="KW-0949">S-adenosyl-L-methionine</keyword>
<organism evidence="5 6">
    <name type="scientific">Baudoinia panamericana (strain UAMH 10762)</name>
    <name type="common">Angels' share fungus</name>
    <name type="synonym">Baudoinia compniacensis (strain UAMH 10762)</name>
    <dbReference type="NCBI Taxonomy" id="717646"/>
    <lineage>
        <taxon>Eukaryota</taxon>
        <taxon>Fungi</taxon>
        <taxon>Dikarya</taxon>
        <taxon>Ascomycota</taxon>
        <taxon>Pezizomycotina</taxon>
        <taxon>Dothideomycetes</taxon>
        <taxon>Dothideomycetidae</taxon>
        <taxon>Mycosphaerellales</taxon>
        <taxon>Teratosphaeriaceae</taxon>
        <taxon>Baudoinia</taxon>
    </lineage>
</organism>
<proteinExistence type="inferred from homology"/>
<evidence type="ECO:0000313" key="5">
    <source>
        <dbReference type="EMBL" id="EMC98103.1"/>
    </source>
</evidence>
<name>M2N2F5_BAUPA</name>
<dbReference type="InterPro" id="IPR051654">
    <property type="entry name" value="Meroterpenoid_MTases"/>
</dbReference>
<dbReference type="PANTHER" id="PTHR35897">
    <property type="entry name" value="METHYLTRANSFERASE AUSD"/>
    <property type="match status" value="1"/>
</dbReference>
<evidence type="ECO:0008006" key="7">
    <source>
        <dbReference type="Google" id="ProtNLM"/>
    </source>
</evidence>
<keyword evidence="2" id="KW-0808">Transferase</keyword>
<gene>
    <name evidence="5" type="ORF">BAUCODRAFT_32104</name>
</gene>
<evidence type="ECO:0000256" key="4">
    <source>
        <dbReference type="ARBA" id="ARBA00038314"/>
    </source>
</evidence>
<dbReference type="RefSeq" id="XP_007674404.1">
    <property type="nucleotide sequence ID" value="XM_007676214.1"/>
</dbReference>
<dbReference type="eggNOG" id="ENOG502S0S9">
    <property type="taxonomic scope" value="Eukaryota"/>
</dbReference>
<dbReference type="EMBL" id="KB445553">
    <property type="protein sequence ID" value="EMC98103.1"/>
    <property type="molecule type" value="Genomic_DNA"/>
</dbReference>
<keyword evidence="6" id="KW-1185">Reference proteome</keyword>
<comment type="similarity">
    <text evidence="4">Belongs to the class I-like SAM-binding methyltransferase superfamily.</text>
</comment>
<dbReference type="PANTHER" id="PTHR35897:SF1">
    <property type="entry name" value="METHYLTRANSFERASE AUSD"/>
    <property type="match status" value="1"/>
</dbReference>
<reference evidence="5 6" key="1">
    <citation type="journal article" date="2012" name="PLoS Pathog.">
        <title>Diverse lifestyles and strategies of plant pathogenesis encoded in the genomes of eighteen Dothideomycetes fungi.</title>
        <authorList>
            <person name="Ohm R.A."/>
            <person name="Feau N."/>
            <person name="Henrissat B."/>
            <person name="Schoch C.L."/>
            <person name="Horwitz B.A."/>
            <person name="Barry K.W."/>
            <person name="Condon B.J."/>
            <person name="Copeland A.C."/>
            <person name="Dhillon B."/>
            <person name="Glaser F."/>
            <person name="Hesse C.N."/>
            <person name="Kosti I."/>
            <person name="LaButti K."/>
            <person name="Lindquist E.A."/>
            <person name="Lucas S."/>
            <person name="Salamov A.A."/>
            <person name="Bradshaw R.E."/>
            <person name="Ciuffetti L."/>
            <person name="Hamelin R.C."/>
            <person name="Kema G.H.J."/>
            <person name="Lawrence C."/>
            <person name="Scott J.A."/>
            <person name="Spatafora J.W."/>
            <person name="Turgeon B.G."/>
            <person name="de Wit P.J.G.M."/>
            <person name="Zhong S."/>
            <person name="Goodwin S.B."/>
            <person name="Grigoriev I.V."/>
        </authorList>
    </citation>
    <scope>NUCLEOTIDE SEQUENCE [LARGE SCALE GENOMIC DNA]</scope>
    <source>
        <strain evidence="5 6">UAMH 10762</strain>
    </source>
</reference>
<dbReference type="OMA" id="HLFSWDG"/>
<evidence type="ECO:0000256" key="2">
    <source>
        <dbReference type="ARBA" id="ARBA00022679"/>
    </source>
</evidence>